<dbReference type="RefSeq" id="XP_007769077.1">
    <property type="nucleotide sequence ID" value="XM_007770887.1"/>
</dbReference>
<organism evidence="2 3">
    <name type="scientific">Coniophora puteana (strain RWD-64-598)</name>
    <name type="common">Brown rot fungus</name>
    <dbReference type="NCBI Taxonomy" id="741705"/>
    <lineage>
        <taxon>Eukaryota</taxon>
        <taxon>Fungi</taxon>
        <taxon>Dikarya</taxon>
        <taxon>Basidiomycota</taxon>
        <taxon>Agaricomycotina</taxon>
        <taxon>Agaricomycetes</taxon>
        <taxon>Agaricomycetidae</taxon>
        <taxon>Boletales</taxon>
        <taxon>Coniophorineae</taxon>
        <taxon>Coniophoraceae</taxon>
        <taxon>Coniophora</taxon>
    </lineage>
</organism>
<dbReference type="GeneID" id="19207909"/>
<dbReference type="KEGG" id="cput:CONPUDRAFT_57860"/>
<accession>A0A5M3MND3</accession>
<evidence type="ECO:0000313" key="3">
    <source>
        <dbReference type="Proteomes" id="UP000053558"/>
    </source>
</evidence>
<evidence type="ECO:0000256" key="1">
    <source>
        <dbReference type="SAM" id="MobiDB-lite"/>
    </source>
</evidence>
<keyword evidence="3" id="KW-1185">Reference proteome</keyword>
<protein>
    <recommendedName>
        <fullName evidence="4">Zn-finger domain-containing protein</fullName>
    </recommendedName>
</protein>
<proteinExistence type="predicted"/>
<gene>
    <name evidence="2" type="ORF">CONPUDRAFT_57860</name>
</gene>
<evidence type="ECO:0008006" key="4">
    <source>
        <dbReference type="Google" id="ProtNLM"/>
    </source>
</evidence>
<dbReference type="AlphaFoldDB" id="A0A5M3MND3"/>
<dbReference type="Pfam" id="PF18759">
    <property type="entry name" value="Plavaka"/>
    <property type="match status" value="1"/>
</dbReference>
<sequence>MDNVASTFVLAQNKPPDQDPELRQAKRARIDEEDEDEPLISPDLRYIEEFHGEHASTYGTAPTPFELLQEKQNRDGLSMYAPFADKEEWDLSCWLLESVTKTAADKFLKLDITKSRVQPSFGSAHTWMKHIDQLPTGPEWKCVRISADATNVQVVSEEDEDEDDEVFELWMRDPVDAVQELIGNPALKEHIAYAPERVYADAEGKERRFDEMWTADWWWQTQEKIPTGGTVASVILSTDKTQLSQFRGDKVAYPVYLTLGNIAKGIRRQPSKHASILIGYLPVSKLESFDNPSTTAYRLFHFSMRHILRSMADAGRNGVYMTCADGYIRRVFPILAAYIADHPEQCLVACCKQNRCPRCLVGRDERGDLKKSAKRQPNHTLETLGAQQDGLYPPSFLTQGLQEVYAPFWSDLPYSDIFSCISSDILHQLHQGVFKDHLLKWCTKLVRGGGDNFDRRFQAMPIYSGLRHFTKGISHISQWTAGEHKHVQRVFVAALAGSQDDGRVVTAARALLDFITLAQYHSHTTATLERMRTALKIFHRNKSAFIELEARVPDHFNISKLHSLLHYIETIMALGSLDGLNSEHTERLHIDFAKQAYRGTNHKDYVVQMTLWLQRREATALRESYLSWRACMHDNCKPPSEPSLVEEGLSDSDEAPIYSGAPWIAKKSPHPRVSVSALEESYGASGFVDSLTLFLQEEGLLRPGFHPNPHDRFDVYNSTSLYMPPDVHLNPNSLRISVKATAQRSNGTRKAESPARWDTILFETDPVARREKGGLNGKRLQVAELHVVFRLPDHLISPSKDPGPLAYVHLFRKLGALDPETGMYRLVRATRQLMPRALIIPLSKIVRPCHISPRFGQGRVPSSWLKGKSIERAEEFLLNKYIDTAMFEAYNIPLQ</sequence>
<comment type="caution">
    <text evidence="2">The sequence shown here is derived from an EMBL/GenBank/DDBJ whole genome shotgun (WGS) entry which is preliminary data.</text>
</comment>
<evidence type="ECO:0000313" key="2">
    <source>
        <dbReference type="EMBL" id="EIW80284.1"/>
    </source>
</evidence>
<reference evidence="3" key="1">
    <citation type="journal article" date="2012" name="Science">
        <title>The Paleozoic origin of enzymatic lignin decomposition reconstructed from 31 fungal genomes.</title>
        <authorList>
            <person name="Floudas D."/>
            <person name="Binder M."/>
            <person name="Riley R."/>
            <person name="Barry K."/>
            <person name="Blanchette R.A."/>
            <person name="Henrissat B."/>
            <person name="Martinez A.T."/>
            <person name="Otillar R."/>
            <person name="Spatafora J.W."/>
            <person name="Yadav J.S."/>
            <person name="Aerts A."/>
            <person name="Benoit I."/>
            <person name="Boyd A."/>
            <person name="Carlson A."/>
            <person name="Copeland A."/>
            <person name="Coutinho P.M."/>
            <person name="de Vries R.P."/>
            <person name="Ferreira P."/>
            <person name="Findley K."/>
            <person name="Foster B."/>
            <person name="Gaskell J."/>
            <person name="Glotzer D."/>
            <person name="Gorecki P."/>
            <person name="Heitman J."/>
            <person name="Hesse C."/>
            <person name="Hori C."/>
            <person name="Igarashi K."/>
            <person name="Jurgens J.A."/>
            <person name="Kallen N."/>
            <person name="Kersten P."/>
            <person name="Kohler A."/>
            <person name="Kuees U."/>
            <person name="Kumar T.K.A."/>
            <person name="Kuo A."/>
            <person name="LaButti K."/>
            <person name="Larrondo L.F."/>
            <person name="Lindquist E."/>
            <person name="Ling A."/>
            <person name="Lombard V."/>
            <person name="Lucas S."/>
            <person name="Lundell T."/>
            <person name="Martin R."/>
            <person name="McLaughlin D.J."/>
            <person name="Morgenstern I."/>
            <person name="Morin E."/>
            <person name="Murat C."/>
            <person name="Nagy L.G."/>
            <person name="Nolan M."/>
            <person name="Ohm R.A."/>
            <person name="Patyshakuliyeva A."/>
            <person name="Rokas A."/>
            <person name="Ruiz-Duenas F.J."/>
            <person name="Sabat G."/>
            <person name="Salamov A."/>
            <person name="Samejima M."/>
            <person name="Schmutz J."/>
            <person name="Slot J.C."/>
            <person name="St John F."/>
            <person name="Stenlid J."/>
            <person name="Sun H."/>
            <person name="Sun S."/>
            <person name="Syed K."/>
            <person name="Tsang A."/>
            <person name="Wiebenga A."/>
            <person name="Young D."/>
            <person name="Pisabarro A."/>
            <person name="Eastwood D.C."/>
            <person name="Martin F."/>
            <person name="Cullen D."/>
            <person name="Grigoriev I.V."/>
            <person name="Hibbett D.S."/>
        </authorList>
    </citation>
    <scope>NUCLEOTIDE SEQUENCE [LARGE SCALE GENOMIC DNA]</scope>
    <source>
        <strain evidence="3">RWD-64-598 SS2</strain>
    </source>
</reference>
<dbReference type="Proteomes" id="UP000053558">
    <property type="component" value="Unassembled WGS sequence"/>
</dbReference>
<name>A0A5M3MND3_CONPW</name>
<dbReference type="InterPro" id="IPR041078">
    <property type="entry name" value="Plavaka"/>
</dbReference>
<feature type="compositionally biased region" description="Basic and acidic residues" evidence="1">
    <location>
        <begin position="16"/>
        <end position="30"/>
    </location>
</feature>
<feature type="region of interest" description="Disordered" evidence="1">
    <location>
        <begin position="1"/>
        <end position="38"/>
    </location>
</feature>
<feature type="compositionally biased region" description="Polar residues" evidence="1">
    <location>
        <begin position="1"/>
        <end position="10"/>
    </location>
</feature>
<dbReference type="OMA" id="MASHIHI"/>
<dbReference type="EMBL" id="JH711579">
    <property type="protein sequence ID" value="EIW80284.1"/>
    <property type="molecule type" value="Genomic_DNA"/>
</dbReference>
<dbReference type="OrthoDB" id="2418900at2759"/>